<keyword evidence="3" id="KW-0812">Transmembrane</keyword>
<feature type="region of interest" description="Disordered" evidence="2">
    <location>
        <begin position="185"/>
        <end position="214"/>
    </location>
</feature>
<keyword evidence="3" id="KW-1133">Transmembrane helix</keyword>
<proteinExistence type="predicted"/>
<evidence type="ECO:0000256" key="2">
    <source>
        <dbReference type="SAM" id="MobiDB-lite"/>
    </source>
</evidence>
<evidence type="ECO:0000256" key="1">
    <source>
        <dbReference type="SAM" id="Coils"/>
    </source>
</evidence>
<dbReference type="InterPro" id="IPR052534">
    <property type="entry name" value="Extracell_DNA_Util/SecSys_Comp"/>
</dbReference>
<dbReference type="PANTHER" id="PTHR40278">
    <property type="entry name" value="DNA UTILIZATION PROTEIN HOFN"/>
    <property type="match status" value="1"/>
</dbReference>
<comment type="caution">
    <text evidence="4">The sequence shown here is derived from an EMBL/GenBank/DDBJ whole genome shotgun (WGS) entry which is preliminary data.</text>
</comment>
<feature type="transmembrane region" description="Helical" evidence="3">
    <location>
        <begin position="21"/>
        <end position="45"/>
    </location>
</feature>
<dbReference type="RefSeq" id="WP_326508235.1">
    <property type="nucleotide sequence ID" value="NZ_JAWIIV010000019.1"/>
</dbReference>
<evidence type="ECO:0000313" key="4">
    <source>
        <dbReference type="EMBL" id="MEC4721541.1"/>
    </source>
</evidence>
<protein>
    <submittedName>
        <fullName evidence="4">PilN domain-containing protein</fullName>
    </submittedName>
</protein>
<reference evidence="4 5" key="1">
    <citation type="submission" date="2023-10" db="EMBL/GenBank/DDBJ databases">
        <title>Noviherbaspirillum sp. CPCC 100848 genome assembly.</title>
        <authorList>
            <person name="Li X.Y."/>
            <person name="Fang X.M."/>
        </authorList>
    </citation>
    <scope>NUCLEOTIDE SEQUENCE [LARGE SCALE GENOMIC DNA]</scope>
    <source>
        <strain evidence="4 5">CPCC 100848</strain>
    </source>
</reference>
<dbReference type="InterPro" id="IPR007813">
    <property type="entry name" value="PilN"/>
</dbReference>
<accession>A0ABU6JD16</accession>
<dbReference type="Pfam" id="PF05137">
    <property type="entry name" value="PilN"/>
    <property type="match status" value="1"/>
</dbReference>
<keyword evidence="1" id="KW-0175">Coiled coil</keyword>
<name>A0ABU6JD16_9BURK</name>
<sequence>MIKINLLPHREEKRKQRKAAFLRMLALSAVMGATMVVAAGGIIAAQIANQTQRNDFIKAENTKLDGQIKEIKTLKEEIEALKARQQAVEDLQSDRNQPVYLMDELARQVPEGIYLRSFKEENQRVVLMGHAQSNERVSELLRNIGNNSPWLERPDLIEIRLVSLGQGKDAKKVYDFTVNVGIKRPRDKDAAANGAASSAAAADGKVDGTSTKKS</sequence>
<gene>
    <name evidence="4" type="ORF">RY831_20455</name>
</gene>
<feature type="coiled-coil region" evidence="1">
    <location>
        <begin position="57"/>
        <end position="94"/>
    </location>
</feature>
<feature type="compositionally biased region" description="Low complexity" evidence="2">
    <location>
        <begin position="191"/>
        <end position="203"/>
    </location>
</feature>
<keyword evidence="3" id="KW-0472">Membrane</keyword>
<dbReference type="Proteomes" id="UP001352263">
    <property type="component" value="Unassembled WGS sequence"/>
</dbReference>
<organism evidence="4 5">
    <name type="scientific">Noviherbaspirillum album</name>
    <dbReference type="NCBI Taxonomy" id="3080276"/>
    <lineage>
        <taxon>Bacteria</taxon>
        <taxon>Pseudomonadati</taxon>
        <taxon>Pseudomonadota</taxon>
        <taxon>Betaproteobacteria</taxon>
        <taxon>Burkholderiales</taxon>
        <taxon>Oxalobacteraceae</taxon>
        <taxon>Noviherbaspirillum</taxon>
    </lineage>
</organism>
<evidence type="ECO:0000256" key="3">
    <source>
        <dbReference type="SAM" id="Phobius"/>
    </source>
</evidence>
<evidence type="ECO:0000313" key="5">
    <source>
        <dbReference type="Proteomes" id="UP001352263"/>
    </source>
</evidence>
<dbReference type="PANTHER" id="PTHR40278:SF2">
    <property type="entry name" value="TYPE IV PILUS INNER MEMBRANE COMPONENT PILN"/>
    <property type="match status" value="1"/>
</dbReference>
<dbReference type="EMBL" id="JAWIIV010000019">
    <property type="protein sequence ID" value="MEC4721541.1"/>
    <property type="molecule type" value="Genomic_DNA"/>
</dbReference>
<keyword evidence="5" id="KW-1185">Reference proteome</keyword>